<evidence type="ECO:0000313" key="1">
    <source>
        <dbReference type="EMBL" id="KAL0166756.1"/>
    </source>
</evidence>
<evidence type="ECO:0008006" key="3">
    <source>
        <dbReference type="Google" id="ProtNLM"/>
    </source>
</evidence>
<dbReference type="EMBL" id="JAMKFB020000019">
    <property type="protein sequence ID" value="KAL0166756.1"/>
    <property type="molecule type" value="Genomic_DNA"/>
</dbReference>
<evidence type="ECO:0000313" key="2">
    <source>
        <dbReference type="Proteomes" id="UP001529510"/>
    </source>
</evidence>
<organism evidence="1 2">
    <name type="scientific">Cirrhinus mrigala</name>
    <name type="common">Mrigala</name>
    <dbReference type="NCBI Taxonomy" id="683832"/>
    <lineage>
        <taxon>Eukaryota</taxon>
        <taxon>Metazoa</taxon>
        <taxon>Chordata</taxon>
        <taxon>Craniata</taxon>
        <taxon>Vertebrata</taxon>
        <taxon>Euteleostomi</taxon>
        <taxon>Actinopterygii</taxon>
        <taxon>Neopterygii</taxon>
        <taxon>Teleostei</taxon>
        <taxon>Ostariophysi</taxon>
        <taxon>Cypriniformes</taxon>
        <taxon>Cyprinidae</taxon>
        <taxon>Labeoninae</taxon>
        <taxon>Labeonini</taxon>
        <taxon>Cirrhinus</taxon>
    </lineage>
</organism>
<feature type="non-terminal residue" evidence="1">
    <location>
        <position position="312"/>
    </location>
</feature>
<gene>
    <name evidence="1" type="ORF">M9458_038600</name>
</gene>
<reference evidence="1 2" key="1">
    <citation type="submission" date="2024-05" db="EMBL/GenBank/DDBJ databases">
        <title>Genome sequencing and assembly of Indian major carp, Cirrhinus mrigala (Hamilton, 1822).</title>
        <authorList>
            <person name="Mohindra V."/>
            <person name="Chowdhury L.M."/>
            <person name="Lal K."/>
            <person name="Jena J.K."/>
        </authorList>
    </citation>
    <scope>NUCLEOTIDE SEQUENCE [LARGE SCALE GENOMIC DNA]</scope>
    <source>
        <strain evidence="1">CM1030</strain>
        <tissue evidence="1">Blood</tissue>
    </source>
</reference>
<accession>A0ABD0P0G8</accession>
<name>A0ABD0P0G8_CIRMR</name>
<comment type="caution">
    <text evidence="1">The sequence shown here is derived from an EMBL/GenBank/DDBJ whole genome shotgun (WGS) entry which is preliminary data.</text>
</comment>
<keyword evidence="2" id="KW-1185">Reference proteome</keyword>
<proteinExistence type="predicted"/>
<dbReference type="Proteomes" id="UP001529510">
    <property type="component" value="Unassembled WGS sequence"/>
</dbReference>
<dbReference type="AlphaFoldDB" id="A0ABD0P0G8"/>
<sequence>AKSDYNADIQELLCFIDKKLEDGNDIEISPEIEASLKIHICGNATRAFQKMHDDYIQRNDPVKSLEKFKEQWLADFKDLYYQRDQCQKKAETCAMKCIAPAVMEYIQKHLGPDIVDEMLTGEKAFAFSTRTFFQCSLLKELLQDDDFNKICEYVQNYEQFVTEWISEKILSGTLALNNSDPAEFADCLKSSIEKMQNTLADQLRSAGDVEAKLTRLSVNRPQEELFRRVFGCGKMCPFSSAPCEAGGKDHTEHFASVHRPQGIGNYSENRFQCKDTGHEWYPYKEYREFYPNWRIQPDDTIEATDFWKYIFT</sequence>
<protein>
    <recommendedName>
        <fullName evidence="3">Interferon-induced very large GTPase 1</fullName>
    </recommendedName>
</protein>
<dbReference type="PANTHER" id="PTHR14819:SF9">
    <property type="entry name" value="UP-REGULATOR OF CELL PROLIFERATION-LIKE"/>
    <property type="match status" value="1"/>
</dbReference>
<feature type="non-terminal residue" evidence="1">
    <location>
        <position position="1"/>
    </location>
</feature>
<dbReference type="PANTHER" id="PTHR14819">
    <property type="entry name" value="GTP-BINDING"/>
    <property type="match status" value="1"/>
</dbReference>
<dbReference type="InterPro" id="IPR052986">
    <property type="entry name" value="VLIG_GTPase"/>
</dbReference>